<comment type="caution">
    <text evidence="1">The sequence shown here is derived from an EMBL/GenBank/DDBJ whole genome shotgun (WGS) entry which is preliminary data.</text>
</comment>
<gene>
    <name evidence="1" type="ORF">H8R02_28625</name>
</gene>
<dbReference type="RefSeq" id="WP_187085234.1">
    <property type="nucleotide sequence ID" value="NZ_JACORU010000018.1"/>
</dbReference>
<name>A0A923MFF3_9BURK</name>
<dbReference type="AlphaFoldDB" id="A0A923MFF3"/>
<proteinExistence type="predicted"/>
<evidence type="ECO:0000313" key="1">
    <source>
        <dbReference type="EMBL" id="MBC5768459.1"/>
    </source>
</evidence>
<organism evidence="1 2">
    <name type="scientific">Ramlibacter albus</name>
    <dbReference type="NCBI Taxonomy" id="2079448"/>
    <lineage>
        <taxon>Bacteria</taxon>
        <taxon>Pseudomonadati</taxon>
        <taxon>Pseudomonadota</taxon>
        <taxon>Betaproteobacteria</taxon>
        <taxon>Burkholderiales</taxon>
        <taxon>Comamonadaceae</taxon>
        <taxon>Ramlibacter</taxon>
    </lineage>
</organism>
<evidence type="ECO:0000313" key="2">
    <source>
        <dbReference type="Proteomes" id="UP000596827"/>
    </source>
</evidence>
<dbReference type="PROSITE" id="PS51257">
    <property type="entry name" value="PROKAR_LIPOPROTEIN"/>
    <property type="match status" value="1"/>
</dbReference>
<reference evidence="1" key="1">
    <citation type="submission" date="2020-08" db="EMBL/GenBank/DDBJ databases">
        <title>Ramlibacter sp. GTP1 16S ribosomal RNA gene genome sequencing and assembly.</title>
        <authorList>
            <person name="Kang M."/>
        </authorList>
    </citation>
    <scope>NUCLEOTIDE SEQUENCE</scope>
    <source>
        <strain evidence="1">GTP1</strain>
    </source>
</reference>
<keyword evidence="2" id="KW-1185">Reference proteome</keyword>
<evidence type="ECO:0008006" key="3">
    <source>
        <dbReference type="Google" id="ProtNLM"/>
    </source>
</evidence>
<dbReference type="Proteomes" id="UP000596827">
    <property type="component" value="Unassembled WGS sequence"/>
</dbReference>
<accession>A0A923MFF3</accession>
<dbReference type="EMBL" id="JACORU010000018">
    <property type="protein sequence ID" value="MBC5768459.1"/>
    <property type="molecule type" value="Genomic_DNA"/>
</dbReference>
<protein>
    <recommendedName>
        <fullName evidence="3">Lipoprotein</fullName>
    </recommendedName>
</protein>
<sequence length="135" mass="14639">MRAAALLLAAALCACSAERKLEPLPPADRIVITQYGKPEPGGELTDAQAVQRAWTLANALRQTAWAAEKVEHSSCGTVVLTFRAQGKPVGYLAIDGERFFTNAPDGEVVQPANPARMDEFLALLPRWYERSKCVG</sequence>